<evidence type="ECO:0000256" key="3">
    <source>
        <dbReference type="ARBA" id="ARBA00023125"/>
    </source>
</evidence>
<dbReference type="SUPFAM" id="SSF46785">
    <property type="entry name" value="Winged helix' DNA-binding domain"/>
    <property type="match status" value="1"/>
</dbReference>
<dbReference type="InterPro" id="IPR005119">
    <property type="entry name" value="LysR_subst-bd"/>
</dbReference>
<reference evidence="8" key="1">
    <citation type="journal article" date="2019" name="Int. J. Syst. Evol. Microbiol.">
        <title>The Global Catalogue of Microorganisms (GCM) 10K type strain sequencing project: providing services to taxonomists for standard genome sequencing and annotation.</title>
        <authorList>
            <consortium name="The Broad Institute Genomics Platform"/>
            <consortium name="The Broad Institute Genome Sequencing Center for Infectious Disease"/>
            <person name="Wu L."/>
            <person name="Ma J."/>
        </authorList>
    </citation>
    <scope>NUCLEOTIDE SEQUENCE [LARGE SCALE GENOMIC DNA]</scope>
    <source>
        <strain evidence="8">CGMCC 4.1648</strain>
    </source>
</reference>
<dbReference type="EMBL" id="JBHSJD010000024">
    <property type="protein sequence ID" value="MFC5025887.1"/>
    <property type="molecule type" value="Genomic_DNA"/>
</dbReference>
<evidence type="ECO:0000259" key="6">
    <source>
        <dbReference type="PROSITE" id="PS50931"/>
    </source>
</evidence>
<dbReference type="PRINTS" id="PR00039">
    <property type="entry name" value="HTHLYSR"/>
</dbReference>
<evidence type="ECO:0000256" key="4">
    <source>
        <dbReference type="ARBA" id="ARBA00023163"/>
    </source>
</evidence>
<protein>
    <submittedName>
        <fullName evidence="7">LysR family transcriptional regulator</fullName>
    </submittedName>
</protein>
<dbReference type="Pfam" id="PF03466">
    <property type="entry name" value="LysR_substrate"/>
    <property type="match status" value="1"/>
</dbReference>
<dbReference type="InterPro" id="IPR036388">
    <property type="entry name" value="WH-like_DNA-bd_sf"/>
</dbReference>
<accession>A0ABV9XLE8</accession>
<dbReference type="PROSITE" id="PS50931">
    <property type="entry name" value="HTH_LYSR"/>
    <property type="match status" value="1"/>
</dbReference>
<dbReference type="Pfam" id="PF00126">
    <property type="entry name" value="HTH_1"/>
    <property type="match status" value="1"/>
</dbReference>
<dbReference type="Gene3D" id="3.40.190.10">
    <property type="entry name" value="Periplasmic binding protein-like II"/>
    <property type="match status" value="2"/>
</dbReference>
<sequence length="392" mass="40479">MIRDRGPDIDVDLAQVRAFTVTAALRHFGRAAGELGITQQALSKRIARLEARLGVRLLERGGGTGVRLTDAGARFLGPAREALAAGERALRAALGPQRPLRLDVWGHLYGPLRTLAHVLADAPHLDVEPGNGRDHPSVAQALLRGEADAGLGRVPTAPRHAPGLAHRVVRLEPVDAVVGAAHPLAGAGRLRPADLRDGTLHHPAEPGRLDFLSRFADRFGIARRTGGPNLGLAPLLAGLRDDPSGFSLFPADAAPDAATAGASGVRFIPLVAPTPLYAWSLLWRTGGATGTPDTARVPGGPGAPDSDGVPDSDGAPSGRGVPDLAGVPGGPLAPGPPGVPAGRGTPDPPGAPDGPGAPPALRPLLDAFARTARSRRWLEYDPARDWMPDALD</sequence>
<proteinExistence type="inferred from homology"/>
<name>A0ABV9XLE8_9ACTN</name>
<keyword evidence="2" id="KW-0805">Transcription regulation</keyword>
<dbReference type="Gene3D" id="1.10.10.10">
    <property type="entry name" value="Winged helix-like DNA-binding domain superfamily/Winged helix DNA-binding domain"/>
    <property type="match status" value="1"/>
</dbReference>
<feature type="region of interest" description="Disordered" evidence="5">
    <location>
        <begin position="290"/>
        <end position="362"/>
    </location>
</feature>
<dbReference type="PANTHER" id="PTHR30346:SF0">
    <property type="entry name" value="HCA OPERON TRANSCRIPTIONAL ACTIVATOR HCAR"/>
    <property type="match status" value="1"/>
</dbReference>
<evidence type="ECO:0000256" key="2">
    <source>
        <dbReference type="ARBA" id="ARBA00023015"/>
    </source>
</evidence>
<keyword evidence="3" id="KW-0238">DNA-binding</keyword>
<organism evidence="7 8">
    <name type="scientific">Streptomyces coeruleoprunus</name>
    <dbReference type="NCBI Taxonomy" id="285563"/>
    <lineage>
        <taxon>Bacteria</taxon>
        <taxon>Bacillati</taxon>
        <taxon>Actinomycetota</taxon>
        <taxon>Actinomycetes</taxon>
        <taxon>Kitasatosporales</taxon>
        <taxon>Streptomycetaceae</taxon>
        <taxon>Streptomyces</taxon>
    </lineage>
</organism>
<dbReference type="InterPro" id="IPR000847">
    <property type="entry name" value="LysR_HTH_N"/>
</dbReference>
<keyword evidence="4" id="KW-0804">Transcription</keyword>
<dbReference type="SUPFAM" id="SSF53850">
    <property type="entry name" value="Periplasmic binding protein-like II"/>
    <property type="match status" value="1"/>
</dbReference>
<dbReference type="InterPro" id="IPR036390">
    <property type="entry name" value="WH_DNA-bd_sf"/>
</dbReference>
<keyword evidence="8" id="KW-1185">Reference proteome</keyword>
<evidence type="ECO:0000256" key="1">
    <source>
        <dbReference type="ARBA" id="ARBA00009437"/>
    </source>
</evidence>
<comment type="similarity">
    <text evidence="1">Belongs to the LysR transcriptional regulatory family.</text>
</comment>
<evidence type="ECO:0000313" key="7">
    <source>
        <dbReference type="EMBL" id="MFC5025887.1"/>
    </source>
</evidence>
<evidence type="ECO:0000313" key="8">
    <source>
        <dbReference type="Proteomes" id="UP001595829"/>
    </source>
</evidence>
<feature type="compositionally biased region" description="Pro residues" evidence="5">
    <location>
        <begin position="346"/>
        <end position="361"/>
    </location>
</feature>
<dbReference type="RefSeq" id="WP_345689219.1">
    <property type="nucleotide sequence ID" value="NZ_BAABIT010000001.1"/>
</dbReference>
<feature type="domain" description="HTH lysR-type" evidence="6">
    <location>
        <begin position="11"/>
        <end position="69"/>
    </location>
</feature>
<comment type="caution">
    <text evidence="7">The sequence shown here is derived from an EMBL/GenBank/DDBJ whole genome shotgun (WGS) entry which is preliminary data.</text>
</comment>
<gene>
    <name evidence="7" type="ORF">ACFPM3_27540</name>
</gene>
<dbReference type="Proteomes" id="UP001595829">
    <property type="component" value="Unassembled WGS sequence"/>
</dbReference>
<evidence type="ECO:0000256" key="5">
    <source>
        <dbReference type="SAM" id="MobiDB-lite"/>
    </source>
</evidence>
<dbReference type="PANTHER" id="PTHR30346">
    <property type="entry name" value="TRANSCRIPTIONAL DUAL REGULATOR HCAR-RELATED"/>
    <property type="match status" value="1"/>
</dbReference>